<evidence type="ECO:0000256" key="1">
    <source>
        <dbReference type="ARBA" id="ARBA00022475"/>
    </source>
</evidence>
<feature type="compositionally biased region" description="Polar residues" evidence="7">
    <location>
        <begin position="393"/>
        <end position="403"/>
    </location>
</feature>
<evidence type="ECO:0000313" key="9">
    <source>
        <dbReference type="EMBL" id="EGL82180.1"/>
    </source>
</evidence>
<dbReference type="InterPro" id="IPR020823">
    <property type="entry name" value="Cell_div_FtsA"/>
</dbReference>
<feature type="region of interest" description="Disordered" evidence="7">
    <location>
        <begin position="383"/>
        <end position="410"/>
    </location>
</feature>
<dbReference type="KEGG" id="cthu:HUR95_12425"/>
<comment type="subunit">
    <text evidence="5">Self-interacts. Interacts with FtsZ.</text>
</comment>
<dbReference type="HAMAP" id="MF_02033">
    <property type="entry name" value="FtsA"/>
    <property type="match status" value="1"/>
</dbReference>
<dbReference type="OrthoDB" id="9768127at2"/>
<organism evidence="9 11">
    <name type="scientific">Caldalkalibacillus thermarum (strain TA2.A1)</name>
    <dbReference type="NCBI Taxonomy" id="986075"/>
    <lineage>
        <taxon>Bacteria</taxon>
        <taxon>Bacillati</taxon>
        <taxon>Bacillota</taxon>
        <taxon>Bacilli</taxon>
        <taxon>Bacillales</taxon>
        <taxon>Bacillaceae</taxon>
        <taxon>Caldalkalibacillus</taxon>
    </lineage>
</organism>
<dbReference type="Pfam" id="PF14450">
    <property type="entry name" value="FtsA"/>
    <property type="match status" value="2"/>
</dbReference>
<dbReference type="SMART" id="SM00842">
    <property type="entry name" value="FtsA"/>
    <property type="match status" value="1"/>
</dbReference>
<gene>
    <name evidence="5 10" type="primary">ftsA</name>
    <name evidence="9" type="ORF">CathTA2_2311</name>
    <name evidence="10" type="ORF">HUR95_12425</name>
</gene>
<dbReference type="FunFam" id="3.30.1490.110:FF:000003">
    <property type="entry name" value="Cell division protein FtsA"/>
    <property type="match status" value="1"/>
</dbReference>
<dbReference type="Gene3D" id="3.30.420.40">
    <property type="match status" value="2"/>
</dbReference>
<dbReference type="InterPro" id="IPR043129">
    <property type="entry name" value="ATPase_NBD"/>
</dbReference>
<proteinExistence type="inferred from homology"/>
<keyword evidence="4 5" id="KW-0131">Cell cycle</keyword>
<dbReference type="CDD" id="cd24048">
    <property type="entry name" value="ASKHA_NBD_FtsA"/>
    <property type="match status" value="1"/>
</dbReference>
<comment type="function">
    <text evidence="5 6">Cell division protein that is involved in the assembly of the Z ring. May serve as a membrane anchor for the Z ring.</text>
</comment>
<dbReference type="SUPFAM" id="SSF53067">
    <property type="entry name" value="Actin-like ATPase domain"/>
    <property type="match status" value="2"/>
</dbReference>
<accession>F5L906</accession>
<evidence type="ECO:0000259" key="8">
    <source>
        <dbReference type="SMART" id="SM00842"/>
    </source>
</evidence>
<evidence type="ECO:0000313" key="11">
    <source>
        <dbReference type="Proteomes" id="UP000010716"/>
    </source>
</evidence>
<comment type="similarity">
    <text evidence="5 6">Belongs to the FtsA/MreB family.</text>
</comment>
<dbReference type="PANTHER" id="PTHR32432">
    <property type="entry name" value="CELL DIVISION PROTEIN FTSA-RELATED"/>
    <property type="match status" value="1"/>
</dbReference>
<dbReference type="RefSeq" id="WP_007505647.1">
    <property type="nucleotide sequence ID" value="NZ_AFCE01000154.1"/>
</dbReference>
<dbReference type="InterPro" id="IPR003494">
    <property type="entry name" value="SHS2_FtsA"/>
</dbReference>
<keyword evidence="12" id="KW-1185">Reference proteome</keyword>
<evidence type="ECO:0000256" key="3">
    <source>
        <dbReference type="ARBA" id="ARBA00023136"/>
    </source>
</evidence>
<protein>
    <recommendedName>
        <fullName evidence="5 6">Cell division protein FtsA</fullName>
    </recommendedName>
</protein>
<dbReference type="EMBL" id="CP082237">
    <property type="protein sequence ID" value="QZT33106.1"/>
    <property type="molecule type" value="Genomic_DNA"/>
</dbReference>
<dbReference type="EMBL" id="AFCE01000154">
    <property type="protein sequence ID" value="EGL82180.1"/>
    <property type="molecule type" value="Genomic_DNA"/>
</dbReference>
<evidence type="ECO:0000256" key="6">
    <source>
        <dbReference type="PIRNR" id="PIRNR003101"/>
    </source>
</evidence>
<evidence type="ECO:0000313" key="10">
    <source>
        <dbReference type="EMBL" id="QZT33106.1"/>
    </source>
</evidence>
<dbReference type="Proteomes" id="UP000825179">
    <property type="component" value="Chromosome"/>
</dbReference>
<comment type="subcellular location">
    <subcellularLocation>
        <location evidence="5">Cell membrane</location>
        <topology evidence="5">Peripheral membrane protein</topology>
        <orientation evidence="5">Cytoplasmic side</orientation>
    </subcellularLocation>
    <text evidence="5">Localizes to the Z ring in an FtsZ-dependent manner. Targeted to the membrane through a conserved C-terminal amphipathic helix.</text>
</comment>
<dbReference type="eggNOG" id="COG0849">
    <property type="taxonomic scope" value="Bacteria"/>
</dbReference>
<dbReference type="Pfam" id="PF02491">
    <property type="entry name" value="SHS2_FTSA"/>
    <property type="match status" value="1"/>
</dbReference>
<dbReference type="GO" id="GO:0032153">
    <property type="term" value="C:cell division site"/>
    <property type="evidence" value="ECO:0007669"/>
    <property type="project" value="UniProtKB-UniRule"/>
</dbReference>
<dbReference type="AlphaFoldDB" id="F5L906"/>
<evidence type="ECO:0000256" key="2">
    <source>
        <dbReference type="ARBA" id="ARBA00022618"/>
    </source>
</evidence>
<dbReference type="PIRSF" id="PIRSF003101">
    <property type="entry name" value="FtsA"/>
    <property type="match status" value="1"/>
</dbReference>
<sequence>MNSNGYVVSLDIGTSLVRVIIGELANNTINIVGVGTSPSEGIKKGSIVDIDLTVQSIRRAVDNAERMVGLSIQDVFVGIAGNHIQLLPSKGVVAVSSPDREIGEEDINRVIDASKVMALPPEREIIDVVPKQFIVDGLEEITDPRGMIGVRLEMEGTIITGSKTAIHNLVRCVERAGLSVAGIFLQPLATSTIALSKDEKALGIVLVDIGAGQMTVSVFEQGTLINTTVIPVGGEYITNDIAIGLKTQSDVAEQIKVKHGCALIDEALEEETFSVPRIGSGTFKEFNQVDLAHIIEPRLAEMFELVQKEVKRMGYSEVPGGYVLTGGVTAMPGVLELAKDVFQNAVRIAVPDYIGVREPHYTAAVGIIKYAFQNMRQSEKEVAVASAAKPKQRPTSQESQPTTRPAYKQSVKEKFKSWFKEFI</sequence>
<evidence type="ECO:0000256" key="4">
    <source>
        <dbReference type="ARBA" id="ARBA00023306"/>
    </source>
</evidence>
<reference evidence="10" key="3">
    <citation type="submission" date="2021-08" db="EMBL/GenBank/DDBJ databases">
        <authorList>
            <person name="de Jong S."/>
            <person name="van den Broek M."/>
            <person name="Merkel A."/>
            <person name="de la Torre Cortes P."/>
            <person name="Kalamorz F."/>
            <person name="Cook G."/>
            <person name="van Loosdrecht M."/>
            <person name="McMillan D."/>
        </authorList>
    </citation>
    <scope>NUCLEOTIDE SEQUENCE</scope>
    <source>
        <strain evidence="10">TA2.A1</strain>
    </source>
</reference>
<reference evidence="10 12" key="2">
    <citation type="journal article" date="2020" name="Extremophiles">
        <title>Genomic analysis of Caldalkalibacillus thermarum TA2.A1 reveals aerobic alkaliphilic metabolism and evolutionary hallmarks linking alkaliphilic bacteria and plant life.</title>
        <authorList>
            <person name="de Jong S.I."/>
            <person name="van den Broek M.A."/>
            <person name="Merkel A.Y."/>
            <person name="de la Torre Cortes P."/>
            <person name="Kalamorz F."/>
            <person name="Cook G.M."/>
            <person name="van Loosdrecht M.C.M."/>
            <person name="McMillan D.G.G."/>
        </authorList>
    </citation>
    <scope>NUCLEOTIDE SEQUENCE [LARGE SCALE GENOMIC DNA]</scope>
    <source>
        <strain evidence="10 12">TA2.A1</strain>
    </source>
</reference>
<name>F5L906_CALTT</name>
<dbReference type="InterPro" id="IPR050696">
    <property type="entry name" value="FtsA/MreB"/>
</dbReference>
<evidence type="ECO:0000313" key="12">
    <source>
        <dbReference type="Proteomes" id="UP000825179"/>
    </source>
</evidence>
<dbReference type="NCBIfam" id="TIGR01174">
    <property type="entry name" value="ftsA"/>
    <property type="match status" value="1"/>
</dbReference>
<evidence type="ECO:0000256" key="5">
    <source>
        <dbReference type="HAMAP-Rule" id="MF_02033"/>
    </source>
</evidence>
<feature type="domain" description="SHS2" evidence="8">
    <location>
        <begin position="7"/>
        <end position="194"/>
    </location>
</feature>
<keyword evidence="3 5" id="KW-0472">Membrane</keyword>
<reference evidence="9 11" key="1">
    <citation type="journal article" date="2011" name="J. Bacteriol.">
        <title>Draft genome sequence of the thermoalkaliphilic Caldalkalibacillus thermarum strain TA2.A1.</title>
        <authorList>
            <person name="Kalamorz F."/>
            <person name="Keis S."/>
            <person name="McMillan D.G."/>
            <person name="Olsson K."/>
            <person name="Stanton J.A."/>
            <person name="Stockwell P."/>
            <person name="Black M.A."/>
            <person name="Klingeman D.M."/>
            <person name="Land M.L."/>
            <person name="Han C.S."/>
            <person name="Martin S.L."/>
            <person name="Becher S.A."/>
            <person name="Peddie C.J."/>
            <person name="Morgan H.W."/>
            <person name="Matthies D."/>
            <person name="Preiss L."/>
            <person name="Meier T."/>
            <person name="Brown S.D."/>
            <person name="Cook G.M."/>
        </authorList>
    </citation>
    <scope>NUCLEOTIDE SEQUENCE [LARGE SCALE GENOMIC DNA]</scope>
    <source>
        <strain evidence="9 11">TA2.A1</strain>
    </source>
</reference>
<dbReference type="Proteomes" id="UP000010716">
    <property type="component" value="Unassembled WGS sequence"/>
</dbReference>
<dbReference type="GO" id="GO:0009898">
    <property type="term" value="C:cytoplasmic side of plasma membrane"/>
    <property type="evidence" value="ECO:0007669"/>
    <property type="project" value="UniProtKB-UniRule"/>
</dbReference>
<keyword evidence="1 5" id="KW-1003">Cell membrane</keyword>
<keyword evidence="2 5" id="KW-0132">Cell division</keyword>
<dbReference type="GO" id="GO:0043093">
    <property type="term" value="P:FtsZ-dependent cytokinesis"/>
    <property type="evidence" value="ECO:0007669"/>
    <property type="project" value="UniProtKB-UniRule"/>
</dbReference>
<evidence type="ECO:0000256" key="7">
    <source>
        <dbReference type="SAM" id="MobiDB-lite"/>
    </source>
</evidence>
<dbReference type="PANTHER" id="PTHR32432:SF4">
    <property type="entry name" value="CELL DIVISION PROTEIN FTSA"/>
    <property type="match status" value="1"/>
</dbReference>
<dbReference type="Gene3D" id="3.30.1490.110">
    <property type="match status" value="1"/>
</dbReference>